<dbReference type="AlphaFoldDB" id="A0A4R1K589"/>
<evidence type="ECO:0000259" key="2">
    <source>
        <dbReference type="Pfam" id="PF26107"/>
    </source>
</evidence>
<evidence type="ECO:0000313" key="4">
    <source>
        <dbReference type="EMBL" id="TCK58913.1"/>
    </source>
</evidence>
<evidence type="ECO:0000259" key="1">
    <source>
        <dbReference type="Pfam" id="PF13280"/>
    </source>
</evidence>
<accession>A0A4R1K589</accession>
<dbReference type="InterPro" id="IPR051534">
    <property type="entry name" value="CBASS_pafABC_assoc_protein"/>
</dbReference>
<dbReference type="InterPro" id="IPR026881">
    <property type="entry name" value="WYL_dom"/>
</dbReference>
<evidence type="ECO:0000313" key="5">
    <source>
        <dbReference type="Proteomes" id="UP000295565"/>
    </source>
</evidence>
<dbReference type="RefSeq" id="WP_224054899.1">
    <property type="nucleotide sequence ID" value="NZ_OU594967.1"/>
</dbReference>
<comment type="caution">
    <text evidence="4">The sequence shown here is derived from an EMBL/GenBank/DDBJ whole genome shotgun (WGS) entry which is preliminary data.</text>
</comment>
<dbReference type="InterPro" id="IPR016634">
    <property type="entry name" value="CapW-like"/>
</dbReference>
<evidence type="ECO:0000259" key="3">
    <source>
        <dbReference type="Pfam" id="PF26109"/>
    </source>
</evidence>
<feature type="domain" description="WYL" evidence="1">
    <location>
        <begin position="126"/>
        <end position="191"/>
    </location>
</feature>
<keyword evidence="5" id="KW-1185">Reference proteome</keyword>
<sequence length="296" mass="34373">MGSQRNKALEDLSYAQKERLAFIDFCLQYFGDVARTDLIQHFKTGLASCSRDFTLYRELMPDNLVLKHEDKRYYRTERFQPLFEHNSSTILQRLVEGFGDGISMPVKPSEVCIQSFSQLNPSSDIVAGLMRGIVHQQPIQVTYWSLSSGETQRIIVPHTLVNNGQRWHVRAFDRKHNQFRDFVCTRFTQVENLEENVPDGELRESDDGWDQSVELELVPHPSQSFHQAIALDFSMESSPDWHRSIKLRLPLAGYYLRYWNVDCTEDHSLTGREHLLWLRNASQLKDIAELDIAPKA</sequence>
<dbReference type="PANTHER" id="PTHR34580">
    <property type="match status" value="1"/>
</dbReference>
<dbReference type="PROSITE" id="PS52050">
    <property type="entry name" value="WYL"/>
    <property type="match status" value="1"/>
</dbReference>
<organism evidence="4 5">
    <name type="scientific">Celerinatantimonas diazotrophica</name>
    <dbReference type="NCBI Taxonomy" id="412034"/>
    <lineage>
        <taxon>Bacteria</taxon>
        <taxon>Pseudomonadati</taxon>
        <taxon>Pseudomonadota</taxon>
        <taxon>Gammaproteobacteria</taxon>
        <taxon>Celerinatantimonadaceae</taxon>
        <taxon>Celerinatantimonas</taxon>
    </lineage>
</organism>
<dbReference type="PANTHER" id="PTHR34580:SF3">
    <property type="entry name" value="PROTEIN PAFB"/>
    <property type="match status" value="1"/>
</dbReference>
<dbReference type="EMBL" id="SMGD01000011">
    <property type="protein sequence ID" value="TCK58913.1"/>
    <property type="molecule type" value="Genomic_DNA"/>
</dbReference>
<dbReference type="PIRSF" id="PIRSF015558">
    <property type="entry name" value="Txn_reg_DeoR_prd"/>
    <property type="match status" value="1"/>
</dbReference>
<gene>
    <name evidence="4" type="ORF">EV690_1070</name>
</gene>
<dbReference type="Pfam" id="PF26109">
    <property type="entry name" value="WHD_BrxR"/>
    <property type="match status" value="1"/>
</dbReference>
<dbReference type="InterPro" id="IPR059020">
    <property type="entry name" value="CapW_CTD"/>
</dbReference>
<dbReference type="Proteomes" id="UP000295565">
    <property type="component" value="Unassembled WGS sequence"/>
</dbReference>
<protein>
    <submittedName>
        <fullName evidence="4">WYL domain-containing protein</fullName>
    </submittedName>
</protein>
<proteinExistence type="predicted"/>
<dbReference type="Pfam" id="PF13280">
    <property type="entry name" value="WYL"/>
    <property type="match status" value="1"/>
</dbReference>
<feature type="domain" description="DNA-binding transcriptional repressor CapW winged helix-turn-helix" evidence="3">
    <location>
        <begin position="17"/>
        <end position="87"/>
    </location>
</feature>
<feature type="domain" description="DNA-binding transcriptional repressor CapW C-terminal dimerisation" evidence="2">
    <location>
        <begin position="213"/>
        <end position="284"/>
    </location>
</feature>
<name>A0A4R1K589_9GAMM</name>
<dbReference type="InterPro" id="IPR059019">
    <property type="entry name" value="WHD_CapW"/>
</dbReference>
<dbReference type="Pfam" id="PF26107">
    <property type="entry name" value="BrxR_CTD"/>
    <property type="match status" value="1"/>
</dbReference>
<reference evidence="4 5" key="1">
    <citation type="submission" date="2019-03" db="EMBL/GenBank/DDBJ databases">
        <title>Genomic Encyclopedia of Type Strains, Phase IV (KMG-IV): sequencing the most valuable type-strain genomes for metagenomic binning, comparative biology and taxonomic classification.</title>
        <authorList>
            <person name="Goeker M."/>
        </authorList>
    </citation>
    <scope>NUCLEOTIDE SEQUENCE [LARGE SCALE GENOMIC DNA]</scope>
    <source>
        <strain evidence="4 5">DSM 18577</strain>
    </source>
</reference>